<evidence type="ECO:0000313" key="2">
    <source>
        <dbReference type="EMBL" id="QPS19689.1"/>
    </source>
</evidence>
<dbReference type="Gene3D" id="3.10.620.30">
    <property type="match status" value="1"/>
</dbReference>
<accession>A0A2X4UX92</accession>
<dbReference type="Proteomes" id="UP000248897">
    <property type="component" value="Chromosome 1"/>
</dbReference>
<evidence type="ECO:0000259" key="1">
    <source>
        <dbReference type="SMART" id="SM00460"/>
    </source>
</evidence>
<reference evidence="3 4" key="1">
    <citation type="submission" date="2018-06" db="EMBL/GenBank/DDBJ databases">
        <authorList>
            <consortium name="Pathogen Informatics"/>
            <person name="Doyle S."/>
        </authorList>
    </citation>
    <scope>NUCLEOTIDE SEQUENCE [LARGE SCALE GENOMIC DNA]</scope>
    <source>
        <strain evidence="3 4">NCTC12961</strain>
    </source>
</reference>
<gene>
    <name evidence="2" type="ORF">I6G64_19205</name>
    <name evidence="3" type="ORF">NCTC12961_04357</name>
</gene>
<dbReference type="SMART" id="SM00460">
    <property type="entry name" value="TGc"/>
    <property type="match status" value="1"/>
</dbReference>
<dbReference type="Pfam" id="PF01841">
    <property type="entry name" value="Transglut_core"/>
    <property type="match status" value="1"/>
</dbReference>
<dbReference type="InterPro" id="IPR013589">
    <property type="entry name" value="Bac_transglu_N"/>
</dbReference>
<reference evidence="2 5" key="2">
    <citation type="submission" date="2020-12" db="EMBL/GenBank/DDBJ databases">
        <title>FDA dAtabase for Regulatory Grade micrObial Sequences (FDA-ARGOS): Supporting development and validation of Infectious Disease Dx tests.</title>
        <authorList>
            <person name="Sproer C."/>
            <person name="Gronow S."/>
            <person name="Severitt S."/>
            <person name="Schroder I."/>
            <person name="Tallon L."/>
            <person name="Sadzewicz L."/>
            <person name="Zhao X."/>
            <person name="Boylan J."/>
            <person name="Ott S."/>
            <person name="Bowen H."/>
            <person name="Vavikolanu K."/>
            <person name="Mehta A."/>
            <person name="Aluvathingal J."/>
            <person name="Nadendla S."/>
            <person name="Lowell S."/>
            <person name="Myers T."/>
            <person name="Yan Y."/>
            <person name="Sichtig H."/>
        </authorList>
    </citation>
    <scope>NUCLEOTIDE SEQUENCE [LARGE SCALE GENOMIC DNA]</scope>
    <source>
        <strain evidence="2 5">FDAARGOS_907</strain>
    </source>
</reference>
<sequence length="308" mass="34392">MSQSQTQTAGQSLTPADGSRYSVSHVTEYQYSLPVPHSRQLLRLSPRNLAWQQCHASRIQVDPQPDEWFELDDFYGNHLVQFALRTPHTQLTVRVDSQVLVLPHAEQWVAENSLSWERVRQQLANGGTEVLDPIQYLFPSTFIPIDNALSHYALPSFTPERPLLSALLDFTGRIFNDFTFDPTATTIATPVETLLQEKKGVCQDFAHLQIACLRSLGLAARYVSGYILTQPPPGEERMIGADASHAWVSVYCPPYGWVDIDPTNNVLADTQHITVAWGRDFGDVSPMHGIIFGGGAHQLDVQVTVMPQ</sequence>
<keyword evidence="5" id="KW-1185">Reference proteome</keyword>
<feature type="domain" description="Transglutaminase-like" evidence="1">
    <location>
        <begin position="194"/>
        <end position="264"/>
    </location>
</feature>
<dbReference type="InterPro" id="IPR038765">
    <property type="entry name" value="Papain-like_cys_pep_sf"/>
</dbReference>
<dbReference type="EMBL" id="LS483469">
    <property type="protein sequence ID" value="SQI44486.1"/>
    <property type="molecule type" value="Genomic_DNA"/>
</dbReference>
<protein>
    <submittedName>
        <fullName evidence="2">Transglutaminase family protein</fullName>
    </submittedName>
    <submittedName>
        <fullName evidence="3">Uncharacterized protein conserved in bacteria</fullName>
    </submittedName>
</protein>
<name>A0A2X4UX92_SERPL</name>
<dbReference type="Proteomes" id="UP000594967">
    <property type="component" value="Chromosome"/>
</dbReference>
<dbReference type="RefSeq" id="WP_063197272.1">
    <property type="nucleotide sequence ID" value="NZ_CAMITG010000004.1"/>
</dbReference>
<dbReference type="AlphaFoldDB" id="A0A2X4UX92"/>
<dbReference type="PANTHER" id="PTHR33490:SF7">
    <property type="entry name" value="BLR2979 PROTEIN"/>
    <property type="match status" value="1"/>
</dbReference>
<evidence type="ECO:0000313" key="3">
    <source>
        <dbReference type="EMBL" id="SQI44486.1"/>
    </source>
</evidence>
<dbReference type="Pfam" id="PF08379">
    <property type="entry name" value="Bact_transglu_N"/>
    <property type="match status" value="1"/>
</dbReference>
<proteinExistence type="predicted"/>
<organism evidence="3 4">
    <name type="scientific">Serratia plymuthica</name>
    <dbReference type="NCBI Taxonomy" id="82996"/>
    <lineage>
        <taxon>Bacteria</taxon>
        <taxon>Pseudomonadati</taxon>
        <taxon>Pseudomonadota</taxon>
        <taxon>Gammaproteobacteria</taxon>
        <taxon>Enterobacterales</taxon>
        <taxon>Yersiniaceae</taxon>
        <taxon>Serratia</taxon>
    </lineage>
</organism>
<dbReference type="EMBL" id="CP065673">
    <property type="protein sequence ID" value="QPS19689.1"/>
    <property type="molecule type" value="Genomic_DNA"/>
</dbReference>
<dbReference type="PANTHER" id="PTHR33490">
    <property type="entry name" value="BLR5614 PROTEIN-RELATED"/>
    <property type="match status" value="1"/>
</dbReference>
<dbReference type="InterPro" id="IPR002931">
    <property type="entry name" value="Transglutaminase-like"/>
</dbReference>
<dbReference type="SUPFAM" id="SSF54001">
    <property type="entry name" value="Cysteine proteinases"/>
    <property type="match status" value="1"/>
</dbReference>
<evidence type="ECO:0000313" key="4">
    <source>
        <dbReference type="Proteomes" id="UP000248897"/>
    </source>
</evidence>
<dbReference type="STRING" id="82996.ADP72_17700"/>
<evidence type="ECO:0000313" key="5">
    <source>
        <dbReference type="Proteomes" id="UP000594967"/>
    </source>
</evidence>